<keyword evidence="2" id="KW-1185">Reference proteome</keyword>
<organism evidence="1 2">
    <name type="scientific">Spirosoma sordidisoli</name>
    <dbReference type="NCBI Taxonomy" id="2502893"/>
    <lineage>
        <taxon>Bacteria</taxon>
        <taxon>Pseudomonadati</taxon>
        <taxon>Bacteroidota</taxon>
        <taxon>Cytophagia</taxon>
        <taxon>Cytophagales</taxon>
        <taxon>Cytophagaceae</taxon>
        <taxon>Spirosoma</taxon>
    </lineage>
</organism>
<dbReference type="Proteomes" id="UP000290407">
    <property type="component" value="Unassembled WGS sequence"/>
</dbReference>
<protein>
    <submittedName>
        <fullName evidence="1">Uncharacterized protein</fullName>
    </submittedName>
</protein>
<dbReference type="AlphaFoldDB" id="A0A4Q2ULK8"/>
<accession>A0A4Q2ULK8</accession>
<gene>
    <name evidence="1" type="ORF">EQG79_13495</name>
</gene>
<sequence length="75" mass="8980">MSNQRNVRRKKRWGDDDFTLKPDVVHPCQKKTYDSREAAQRHLKKILGSRGRNKKPCRSYRCECCGRWHLTSQPH</sequence>
<proteinExistence type="predicted"/>
<evidence type="ECO:0000313" key="2">
    <source>
        <dbReference type="Proteomes" id="UP000290407"/>
    </source>
</evidence>
<evidence type="ECO:0000313" key="1">
    <source>
        <dbReference type="EMBL" id="RYC69612.1"/>
    </source>
</evidence>
<name>A0A4Q2ULK8_9BACT</name>
<reference evidence="1 2" key="1">
    <citation type="submission" date="2019-01" db="EMBL/GenBank/DDBJ databases">
        <title>Spirosoma flava sp. nov., a propanil-degrading bacterium isolated from herbicide-contaminated soil.</title>
        <authorList>
            <person name="Zhang L."/>
            <person name="Jiang J.-D."/>
        </authorList>
    </citation>
    <scope>NUCLEOTIDE SEQUENCE [LARGE SCALE GENOMIC DNA]</scope>
    <source>
        <strain evidence="1 2">TY50</strain>
    </source>
</reference>
<comment type="caution">
    <text evidence="1">The sequence shown here is derived from an EMBL/GenBank/DDBJ whole genome shotgun (WGS) entry which is preliminary data.</text>
</comment>
<dbReference type="EMBL" id="SBLB01000003">
    <property type="protein sequence ID" value="RYC69612.1"/>
    <property type="molecule type" value="Genomic_DNA"/>
</dbReference>